<dbReference type="EMBL" id="MFTT01000011">
    <property type="protein sequence ID" value="OGI70159.1"/>
    <property type="molecule type" value="Genomic_DNA"/>
</dbReference>
<keyword evidence="1" id="KW-1277">Toxin-antitoxin system</keyword>
<dbReference type="NCBIfam" id="TIGR02385">
    <property type="entry name" value="RelE_StbE"/>
    <property type="match status" value="1"/>
</dbReference>
<evidence type="ECO:0008006" key="4">
    <source>
        <dbReference type="Google" id="ProtNLM"/>
    </source>
</evidence>
<gene>
    <name evidence="2" type="ORF">A2824_01765</name>
</gene>
<organism evidence="2 3">
    <name type="scientific">Candidatus Nomurabacteria bacterium RIFCSPHIGHO2_01_FULL_42_16</name>
    <dbReference type="NCBI Taxonomy" id="1801743"/>
    <lineage>
        <taxon>Bacteria</taxon>
        <taxon>Candidatus Nomuraibacteriota</taxon>
    </lineage>
</organism>
<dbReference type="InterPro" id="IPR004386">
    <property type="entry name" value="Toxin_YafQ-like"/>
</dbReference>
<dbReference type="Gene3D" id="3.30.2310.20">
    <property type="entry name" value="RelE-like"/>
    <property type="match status" value="1"/>
</dbReference>
<evidence type="ECO:0000256" key="1">
    <source>
        <dbReference type="ARBA" id="ARBA00022649"/>
    </source>
</evidence>
<comment type="caution">
    <text evidence="2">The sequence shown here is derived from an EMBL/GenBank/DDBJ whole genome shotgun (WGS) entry which is preliminary data.</text>
</comment>
<name>A0A1F6VKR0_9BACT</name>
<accession>A0A1F6VKR0</accession>
<dbReference type="SUPFAM" id="SSF143011">
    <property type="entry name" value="RelE-like"/>
    <property type="match status" value="1"/>
</dbReference>
<proteinExistence type="predicted"/>
<sequence>MAITYSRIFKKMFRKKDVWVQEKFRERLSLFIKDINHPLLNNHPLDGVWFGCRSINITGDFRAVYEELGNDCFEFVAIGTHSELYS</sequence>
<dbReference type="InterPro" id="IPR035093">
    <property type="entry name" value="RelE/ParE_toxin_dom_sf"/>
</dbReference>
<dbReference type="InterPro" id="IPR007712">
    <property type="entry name" value="RelE/ParE_toxin"/>
</dbReference>
<dbReference type="Pfam" id="PF15738">
    <property type="entry name" value="YafQ_toxin"/>
    <property type="match status" value="1"/>
</dbReference>
<dbReference type="Proteomes" id="UP000178059">
    <property type="component" value="Unassembled WGS sequence"/>
</dbReference>
<protein>
    <recommendedName>
        <fullName evidence="4">Plasmid stabilization protein</fullName>
    </recommendedName>
</protein>
<reference evidence="2 3" key="1">
    <citation type="journal article" date="2016" name="Nat. Commun.">
        <title>Thousands of microbial genomes shed light on interconnected biogeochemical processes in an aquifer system.</title>
        <authorList>
            <person name="Anantharaman K."/>
            <person name="Brown C.T."/>
            <person name="Hug L.A."/>
            <person name="Sharon I."/>
            <person name="Castelle C.J."/>
            <person name="Probst A.J."/>
            <person name="Thomas B.C."/>
            <person name="Singh A."/>
            <person name="Wilkins M.J."/>
            <person name="Karaoz U."/>
            <person name="Brodie E.L."/>
            <person name="Williams K.H."/>
            <person name="Hubbard S.S."/>
            <person name="Banfield J.F."/>
        </authorList>
    </citation>
    <scope>NUCLEOTIDE SEQUENCE [LARGE SCALE GENOMIC DNA]</scope>
</reference>
<dbReference type="STRING" id="1801743.A2824_01765"/>
<evidence type="ECO:0000313" key="3">
    <source>
        <dbReference type="Proteomes" id="UP000178059"/>
    </source>
</evidence>
<dbReference type="AlphaFoldDB" id="A0A1F6VKR0"/>
<evidence type="ECO:0000313" key="2">
    <source>
        <dbReference type="EMBL" id="OGI70159.1"/>
    </source>
</evidence>